<evidence type="ECO:0000256" key="3">
    <source>
        <dbReference type="ARBA" id="ARBA00022729"/>
    </source>
</evidence>
<dbReference type="GO" id="GO:0009279">
    <property type="term" value="C:cell outer membrane"/>
    <property type="evidence" value="ECO:0007669"/>
    <property type="project" value="UniProtKB-SubCell"/>
</dbReference>
<dbReference type="OrthoDB" id="993981at2"/>
<accession>H1Y890</accession>
<keyword evidence="5" id="KW-0998">Cell outer membrane</keyword>
<organism evidence="8 9">
    <name type="scientific">Mucilaginibacter paludis DSM 18603</name>
    <dbReference type="NCBI Taxonomy" id="714943"/>
    <lineage>
        <taxon>Bacteria</taxon>
        <taxon>Pseudomonadati</taxon>
        <taxon>Bacteroidota</taxon>
        <taxon>Sphingobacteriia</taxon>
        <taxon>Sphingobacteriales</taxon>
        <taxon>Sphingobacteriaceae</taxon>
        <taxon>Mucilaginibacter</taxon>
    </lineage>
</organism>
<protein>
    <submittedName>
        <fullName evidence="8">RagB/SusD domain-containing protein</fullName>
    </submittedName>
</protein>
<dbReference type="PROSITE" id="PS51257">
    <property type="entry name" value="PROKAR_LIPOPROTEIN"/>
    <property type="match status" value="1"/>
</dbReference>
<dbReference type="HOGENOM" id="CLU_015553_1_4_10"/>
<dbReference type="Gene3D" id="1.25.40.390">
    <property type="match status" value="1"/>
</dbReference>
<gene>
    <name evidence="8" type="ORF">Mucpa_0728</name>
</gene>
<proteinExistence type="inferred from homology"/>
<evidence type="ECO:0000259" key="7">
    <source>
        <dbReference type="Pfam" id="PF14322"/>
    </source>
</evidence>
<comment type="subcellular location">
    <subcellularLocation>
        <location evidence="1">Cell outer membrane</location>
    </subcellularLocation>
</comment>
<dbReference type="SUPFAM" id="SSF48452">
    <property type="entry name" value="TPR-like"/>
    <property type="match status" value="1"/>
</dbReference>
<comment type="similarity">
    <text evidence="2">Belongs to the SusD family.</text>
</comment>
<feature type="domain" description="RagB/SusD" evidence="6">
    <location>
        <begin position="311"/>
        <end position="470"/>
    </location>
</feature>
<sequence>MKRYLIIIILLGSLTSCKKFLDLAPEAAVTTNSFYVTAADFNAAVVACYSALRSYPTTEIFPLVEYRSDNMYVKAFTAGSQDQYMINKFNDVSANSLTTAAWTDMYNGILKCNEVTSRIGSATFSSTLKAQYDGEARFIRALYYFTLVRMYGGVPLVQKPISVNEALSTPRSSVTGVYALIESDLNTAIAELPETYAATDLGRARASAAKTLLSKVYMTEGNFAAAQPVLFDVIKHAGYSLQSNIANVFSVTTEMNSEIIFAIRFAKSLTGGGHSAWFSPGADSTTSEVNASLITAYKADARRKLLSFTKTGSIYYINKYADVPDATTKNFDNDFIVLRYADVLLMYAECLNETSALITDITSESSPLFWLNQVRKRSSPTVPFTAAQYTSQSALRDIIIQERWLEFPLEGQRWFDLIRTKSAKTQLLKNSGTGAAPITDVPDFRLIYPIPNAEIQKVNNPQILPQNPGYN</sequence>
<dbReference type="CDD" id="cd08977">
    <property type="entry name" value="SusD"/>
    <property type="match status" value="1"/>
</dbReference>
<keyword evidence="9" id="KW-1185">Reference proteome</keyword>
<dbReference type="Pfam" id="PF07980">
    <property type="entry name" value="SusD_RagB"/>
    <property type="match status" value="1"/>
</dbReference>
<dbReference type="EMBL" id="CM001403">
    <property type="protein sequence ID" value="EHQ24909.1"/>
    <property type="molecule type" value="Genomic_DNA"/>
</dbReference>
<evidence type="ECO:0000256" key="4">
    <source>
        <dbReference type="ARBA" id="ARBA00023136"/>
    </source>
</evidence>
<dbReference type="RefSeq" id="WP_008504508.1">
    <property type="nucleotide sequence ID" value="NZ_CM001403.1"/>
</dbReference>
<reference evidence="8" key="1">
    <citation type="submission" date="2011-09" db="EMBL/GenBank/DDBJ databases">
        <title>The permanent draft genome of Mucilaginibacter paludis DSM 18603.</title>
        <authorList>
            <consortium name="US DOE Joint Genome Institute (JGI-PGF)"/>
            <person name="Lucas S."/>
            <person name="Han J."/>
            <person name="Lapidus A."/>
            <person name="Bruce D."/>
            <person name="Goodwin L."/>
            <person name="Pitluck S."/>
            <person name="Peters L."/>
            <person name="Kyrpides N."/>
            <person name="Mavromatis K."/>
            <person name="Ivanova N."/>
            <person name="Mikhailova N."/>
            <person name="Held B."/>
            <person name="Detter J.C."/>
            <person name="Tapia R."/>
            <person name="Han C."/>
            <person name="Land M."/>
            <person name="Hauser L."/>
            <person name="Markowitz V."/>
            <person name="Cheng J.-F."/>
            <person name="Hugenholtz P."/>
            <person name="Woyke T."/>
            <person name="Wu D."/>
            <person name="Tindall B."/>
            <person name="Brambilla E."/>
            <person name="Klenk H.-P."/>
            <person name="Eisen J.A."/>
        </authorList>
    </citation>
    <scope>NUCLEOTIDE SEQUENCE [LARGE SCALE GENOMIC DNA]</scope>
    <source>
        <strain evidence="8">DSM 18603</strain>
    </source>
</reference>
<dbReference type="InterPro" id="IPR033985">
    <property type="entry name" value="SusD-like_N"/>
</dbReference>
<dbReference type="Pfam" id="PF14322">
    <property type="entry name" value="SusD-like_3"/>
    <property type="match status" value="1"/>
</dbReference>
<evidence type="ECO:0000313" key="9">
    <source>
        <dbReference type="Proteomes" id="UP000002774"/>
    </source>
</evidence>
<dbReference type="Proteomes" id="UP000002774">
    <property type="component" value="Chromosome"/>
</dbReference>
<evidence type="ECO:0000259" key="6">
    <source>
        <dbReference type="Pfam" id="PF07980"/>
    </source>
</evidence>
<dbReference type="STRING" id="714943.Mucpa_0728"/>
<keyword evidence="4" id="KW-0472">Membrane</keyword>
<dbReference type="InterPro" id="IPR011990">
    <property type="entry name" value="TPR-like_helical_dom_sf"/>
</dbReference>
<evidence type="ECO:0000313" key="8">
    <source>
        <dbReference type="EMBL" id="EHQ24909.1"/>
    </source>
</evidence>
<feature type="domain" description="SusD-like N-terminal" evidence="7">
    <location>
        <begin position="19"/>
        <end position="218"/>
    </location>
</feature>
<dbReference type="eggNOG" id="COG0702">
    <property type="taxonomic scope" value="Bacteria"/>
</dbReference>
<evidence type="ECO:0000256" key="5">
    <source>
        <dbReference type="ARBA" id="ARBA00023237"/>
    </source>
</evidence>
<dbReference type="InterPro" id="IPR012944">
    <property type="entry name" value="SusD_RagB_dom"/>
</dbReference>
<evidence type="ECO:0000256" key="2">
    <source>
        <dbReference type="ARBA" id="ARBA00006275"/>
    </source>
</evidence>
<evidence type="ECO:0000256" key="1">
    <source>
        <dbReference type="ARBA" id="ARBA00004442"/>
    </source>
</evidence>
<name>H1Y890_9SPHI</name>
<dbReference type="AlphaFoldDB" id="H1Y890"/>
<keyword evidence="3" id="KW-0732">Signal</keyword>